<feature type="transmembrane region" description="Helical" evidence="10">
    <location>
        <begin position="322"/>
        <end position="344"/>
    </location>
</feature>
<feature type="transmembrane region" description="Helical" evidence="10">
    <location>
        <begin position="97"/>
        <end position="118"/>
    </location>
</feature>
<comment type="subcellular location">
    <subcellularLocation>
        <location evidence="1">Cell membrane</location>
        <topology evidence="1">Multi-pass membrane protein</topology>
    </subcellularLocation>
</comment>
<evidence type="ECO:0000256" key="9">
    <source>
        <dbReference type="ARBA" id="ARBA00031636"/>
    </source>
</evidence>
<keyword evidence="5 10" id="KW-0812">Transmembrane</keyword>
<comment type="caution">
    <text evidence="11">The sequence shown here is derived from an EMBL/GenBank/DDBJ whole genome shotgun (WGS) entry which is preliminary data.</text>
</comment>
<evidence type="ECO:0000313" key="12">
    <source>
        <dbReference type="Proteomes" id="UP001255246"/>
    </source>
</evidence>
<keyword evidence="12" id="KW-1185">Reference proteome</keyword>
<dbReference type="CDD" id="cd13131">
    <property type="entry name" value="MATE_NorM_like"/>
    <property type="match status" value="1"/>
</dbReference>
<evidence type="ECO:0000313" key="11">
    <source>
        <dbReference type="EMBL" id="MDT0606928.1"/>
    </source>
</evidence>
<dbReference type="NCBIfam" id="TIGR00797">
    <property type="entry name" value="matE"/>
    <property type="match status" value="1"/>
</dbReference>
<accession>A0ABU3ACU7</accession>
<feature type="transmembrane region" description="Helical" evidence="10">
    <location>
        <begin position="130"/>
        <end position="151"/>
    </location>
</feature>
<dbReference type="EMBL" id="JAVRHR010000002">
    <property type="protein sequence ID" value="MDT0606928.1"/>
    <property type="molecule type" value="Genomic_DNA"/>
</dbReference>
<dbReference type="PANTHER" id="PTHR43298">
    <property type="entry name" value="MULTIDRUG RESISTANCE PROTEIN NORM-RELATED"/>
    <property type="match status" value="1"/>
</dbReference>
<keyword evidence="4" id="KW-1003">Cell membrane</keyword>
<feature type="transmembrane region" description="Helical" evidence="10">
    <location>
        <begin position="280"/>
        <end position="301"/>
    </location>
</feature>
<dbReference type="Pfam" id="PF01554">
    <property type="entry name" value="MatE"/>
    <property type="match status" value="2"/>
</dbReference>
<feature type="transmembrane region" description="Helical" evidence="10">
    <location>
        <begin position="364"/>
        <end position="390"/>
    </location>
</feature>
<keyword evidence="7" id="KW-0406">Ion transport</keyword>
<organism evidence="11 12">
    <name type="scientific">Croceitalea rosinachiae</name>
    <dbReference type="NCBI Taxonomy" id="3075596"/>
    <lineage>
        <taxon>Bacteria</taxon>
        <taxon>Pseudomonadati</taxon>
        <taxon>Bacteroidota</taxon>
        <taxon>Flavobacteriia</taxon>
        <taxon>Flavobacteriales</taxon>
        <taxon>Flavobacteriaceae</taxon>
        <taxon>Croceitalea</taxon>
    </lineage>
</organism>
<feature type="transmembrane region" description="Helical" evidence="10">
    <location>
        <begin position="428"/>
        <end position="449"/>
    </location>
</feature>
<evidence type="ECO:0000256" key="2">
    <source>
        <dbReference type="ARBA" id="ARBA00022448"/>
    </source>
</evidence>
<feature type="transmembrane region" description="Helical" evidence="10">
    <location>
        <begin position="402"/>
        <end position="422"/>
    </location>
</feature>
<dbReference type="Proteomes" id="UP001255246">
    <property type="component" value="Unassembled WGS sequence"/>
</dbReference>
<protein>
    <recommendedName>
        <fullName evidence="9">Multidrug-efflux transporter</fullName>
    </recommendedName>
</protein>
<evidence type="ECO:0000256" key="6">
    <source>
        <dbReference type="ARBA" id="ARBA00022989"/>
    </source>
</evidence>
<feature type="transmembrane region" description="Helical" evidence="10">
    <location>
        <begin position="21"/>
        <end position="45"/>
    </location>
</feature>
<dbReference type="InterPro" id="IPR050222">
    <property type="entry name" value="MATE_MdtK"/>
</dbReference>
<dbReference type="PANTHER" id="PTHR43298:SF2">
    <property type="entry name" value="FMN_FAD EXPORTER YEEO-RELATED"/>
    <property type="match status" value="1"/>
</dbReference>
<keyword evidence="6 10" id="KW-1133">Transmembrane helix</keyword>
<dbReference type="InterPro" id="IPR048279">
    <property type="entry name" value="MdtK-like"/>
</dbReference>
<name>A0ABU3ACU7_9FLAO</name>
<proteinExistence type="predicted"/>
<evidence type="ECO:0000256" key="10">
    <source>
        <dbReference type="SAM" id="Phobius"/>
    </source>
</evidence>
<feature type="transmembrane region" description="Helical" evidence="10">
    <location>
        <begin position="163"/>
        <end position="182"/>
    </location>
</feature>
<dbReference type="InterPro" id="IPR002528">
    <property type="entry name" value="MATE_fam"/>
</dbReference>
<feature type="transmembrane region" description="Helical" evidence="10">
    <location>
        <begin position="57"/>
        <end position="77"/>
    </location>
</feature>
<evidence type="ECO:0000256" key="1">
    <source>
        <dbReference type="ARBA" id="ARBA00004651"/>
    </source>
</evidence>
<dbReference type="PIRSF" id="PIRSF006603">
    <property type="entry name" value="DinF"/>
    <property type="match status" value="1"/>
</dbReference>
<feature type="transmembrane region" description="Helical" evidence="10">
    <location>
        <begin position="242"/>
        <end position="268"/>
    </location>
</feature>
<keyword evidence="8 10" id="KW-0472">Membrane</keyword>
<feature type="transmembrane region" description="Helical" evidence="10">
    <location>
        <begin position="194"/>
        <end position="216"/>
    </location>
</feature>
<evidence type="ECO:0000256" key="4">
    <source>
        <dbReference type="ARBA" id="ARBA00022475"/>
    </source>
</evidence>
<sequence>MSIFNLKRYTKEFAYNLKLSYPVILGMLGHTFVAFADNIMVGQLGTAELAAVSLGNSFVFIAMSLGIGFSTAITPLVAEADGAGNKADGKSALKHGLVLCTILGLSLFGIILLCKPLMHMMQQPPEVVELAIPYLELVAFSLVPLIIFQAFKQFSEGLSQTKYPMYATIIANVVNIVLNYFLIFGSFGFPKLGIVGAAIGTLVSRIIMVFYIWFLLKQKKKFQDYVTGFNFKKIEKKVMQKIINLGFPSALQMFFEVAIFTAAIWLSGVLGKNAQAANQIALNLSSMTFMVGMGLSVAAMVRVGNQKGLQNFTELRRIAQSIVFLTFLLEVVFAALFLVGREWLPTIYLDVDDVANQIDNAEVIVLAAKLLLMAAIFQISDGIQVVVLGALRGLQDVKIPTLITFIAYWLIGFPVSYYLGLYTEYKSTGIWIGLLLGLSASAVMLYIRFNYLTNRLILKSTTSKAKKKK</sequence>
<evidence type="ECO:0000256" key="8">
    <source>
        <dbReference type="ARBA" id="ARBA00023136"/>
    </source>
</evidence>
<gene>
    <name evidence="11" type="ORF">RM706_07800</name>
</gene>
<evidence type="ECO:0000256" key="3">
    <source>
        <dbReference type="ARBA" id="ARBA00022449"/>
    </source>
</evidence>
<keyword evidence="3" id="KW-0050">Antiport</keyword>
<keyword evidence="2" id="KW-0813">Transport</keyword>
<evidence type="ECO:0000256" key="5">
    <source>
        <dbReference type="ARBA" id="ARBA00022692"/>
    </source>
</evidence>
<evidence type="ECO:0000256" key="7">
    <source>
        <dbReference type="ARBA" id="ARBA00023065"/>
    </source>
</evidence>
<dbReference type="RefSeq" id="WP_311350496.1">
    <property type="nucleotide sequence ID" value="NZ_JAVRHR010000002.1"/>
</dbReference>
<reference evidence="11 12" key="1">
    <citation type="submission" date="2023-09" db="EMBL/GenBank/DDBJ databases">
        <authorList>
            <person name="Rey-Velasco X."/>
        </authorList>
    </citation>
    <scope>NUCLEOTIDE SEQUENCE [LARGE SCALE GENOMIC DNA]</scope>
    <source>
        <strain evidence="11 12">F388</strain>
    </source>
</reference>